<dbReference type="Gene3D" id="3.40.50.300">
    <property type="entry name" value="P-loop containing nucleotide triphosphate hydrolases"/>
    <property type="match status" value="1"/>
</dbReference>
<protein>
    <submittedName>
        <fullName evidence="3">Uncharacterized protein</fullName>
    </submittedName>
</protein>
<reference evidence="3" key="1">
    <citation type="submission" date="2021-01" db="EMBL/GenBank/DDBJ databases">
        <authorList>
            <person name="Corre E."/>
            <person name="Pelletier E."/>
            <person name="Niang G."/>
            <person name="Scheremetjew M."/>
            <person name="Finn R."/>
            <person name="Kale V."/>
            <person name="Holt S."/>
            <person name="Cochrane G."/>
            <person name="Meng A."/>
            <person name="Brown T."/>
            <person name="Cohen L."/>
        </authorList>
    </citation>
    <scope>NUCLEOTIDE SEQUENCE</scope>
    <source>
        <strain evidence="3">CCAP 1951/1</strain>
    </source>
</reference>
<dbReference type="PROSITE" id="PS51421">
    <property type="entry name" value="RAS"/>
    <property type="match status" value="1"/>
</dbReference>
<dbReference type="EMBL" id="HBGF01045815">
    <property type="protein sequence ID" value="CAD9146780.1"/>
    <property type="molecule type" value="Transcribed_RNA"/>
</dbReference>
<dbReference type="InterPro" id="IPR001806">
    <property type="entry name" value="Small_GTPase"/>
</dbReference>
<dbReference type="EMBL" id="HBGF01045826">
    <property type="protein sequence ID" value="CAD9146797.1"/>
    <property type="molecule type" value="Transcribed_RNA"/>
</dbReference>
<dbReference type="NCBIfam" id="TIGR00231">
    <property type="entry name" value="small_GTP"/>
    <property type="match status" value="1"/>
</dbReference>
<evidence type="ECO:0000256" key="1">
    <source>
        <dbReference type="ARBA" id="ARBA00022741"/>
    </source>
</evidence>
<dbReference type="SMART" id="SM00175">
    <property type="entry name" value="RAB"/>
    <property type="match status" value="1"/>
</dbReference>
<dbReference type="PANTHER" id="PTHR47978">
    <property type="match status" value="1"/>
</dbReference>
<dbReference type="PRINTS" id="PR00449">
    <property type="entry name" value="RASTRNSFRMNG"/>
</dbReference>
<evidence type="ECO:0000313" key="3">
    <source>
        <dbReference type="EMBL" id="CAD9146797.1"/>
    </source>
</evidence>
<dbReference type="InterPro" id="IPR027417">
    <property type="entry name" value="P-loop_NTPase"/>
</dbReference>
<dbReference type="GO" id="GO:0003924">
    <property type="term" value="F:GTPase activity"/>
    <property type="evidence" value="ECO:0007669"/>
    <property type="project" value="InterPro"/>
</dbReference>
<dbReference type="FunFam" id="3.40.50.300:FF:001447">
    <property type="entry name" value="Ras-related protein Rab-1B"/>
    <property type="match status" value="1"/>
</dbReference>
<dbReference type="InterPro" id="IPR005225">
    <property type="entry name" value="Small_GTP-bd"/>
</dbReference>
<name>A0A6U4WUR2_NEODS</name>
<accession>A0A6U4WUR2</accession>
<dbReference type="Pfam" id="PF00071">
    <property type="entry name" value="Ras"/>
    <property type="match status" value="1"/>
</dbReference>
<dbReference type="SMART" id="SM00176">
    <property type="entry name" value="RAN"/>
    <property type="match status" value="1"/>
</dbReference>
<dbReference type="GO" id="GO:0005525">
    <property type="term" value="F:GTP binding"/>
    <property type="evidence" value="ECO:0007669"/>
    <property type="project" value="InterPro"/>
</dbReference>
<keyword evidence="1" id="KW-0547">Nucleotide-binding</keyword>
<dbReference type="SMART" id="SM00174">
    <property type="entry name" value="RHO"/>
    <property type="match status" value="1"/>
</dbReference>
<dbReference type="SUPFAM" id="SSF52540">
    <property type="entry name" value="P-loop containing nucleoside triphosphate hydrolases"/>
    <property type="match status" value="1"/>
</dbReference>
<sequence length="192" mass="21335">MDDVATRRFTGDLSALPRPKTFRLKIISMGSEAVGKSCLIKRYCEERFVPKYLTTIGIDYGVKPVVVDGNDVRVNFWDMSGSPDFVEVRNEFYRDAQGALLVFDVTNSRTFAQLDHWHAEAVSHGAKDLSIVVCANKCDQSKRVVTEAEGRRWASAKGFTYFETSAQTGQNVATALEAAFQAAFAKAYGRQS</sequence>
<dbReference type="AlphaFoldDB" id="A0A6U4WUR2"/>
<dbReference type="PROSITE" id="PS51419">
    <property type="entry name" value="RAB"/>
    <property type="match status" value="1"/>
</dbReference>
<organism evidence="3">
    <name type="scientific">Neobodo designis</name>
    <name type="common">Flagellated protozoan</name>
    <name type="synonym">Bodo designis</name>
    <dbReference type="NCBI Taxonomy" id="312471"/>
    <lineage>
        <taxon>Eukaryota</taxon>
        <taxon>Discoba</taxon>
        <taxon>Euglenozoa</taxon>
        <taxon>Kinetoplastea</taxon>
        <taxon>Metakinetoplastina</taxon>
        <taxon>Neobodonida</taxon>
        <taxon>Neobodo</taxon>
    </lineage>
</organism>
<evidence type="ECO:0000313" key="2">
    <source>
        <dbReference type="EMBL" id="CAD9146780.1"/>
    </source>
</evidence>
<gene>
    <name evidence="2" type="ORF">NDES1114_LOCUS30647</name>
    <name evidence="3" type="ORF">NDES1114_LOCUS30656</name>
</gene>
<dbReference type="SMART" id="SM00173">
    <property type="entry name" value="RAS"/>
    <property type="match status" value="1"/>
</dbReference>
<proteinExistence type="predicted"/>